<dbReference type="Pfam" id="PF23562">
    <property type="entry name" value="AMP-binding_C_3"/>
    <property type="match status" value="1"/>
</dbReference>
<proteinExistence type="predicted"/>
<dbReference type="SUPFAM" id="SSF56801">
    <property type="entry name" value="Acetyl-CoA synthetase-like"/>
    <property type="match status" value="1"/>
</dbReference>
<accession>A0A0K6ITE0</accession>
<dbReference type="AlphaFoldDB" id="A0A0K6ITE0"/>
<protein>
    <submittedName>
        <fullName evidence="3">Long-chain acyl-CoA synthetase (AMP-forming)</fullName>
    </submittedName>
</protein>
<keyword evidence="1" id="KW-0436">Ligase</keyword>
<sequence length="493" mass="52270">MYPTLSEALRGWAATRPQAPAWIGRERTLDFTTAAVAVEVLAALLEPWRERGVALALDNGPAWAVCDLAAWTAAVPLVPLPPFFSAAQTAHVLDDSGVGAVLTDQPQAFSNKGEARPLGEVAGVRLWQVMLEPSAPPLPAGIAKVTYTSGTTGAPKGVLLRREAMEAVARSLVWAAGVEAGERHLAVLPLSVLLENIAGLYAPLLAGMGTVLWPVAKLGLRGAAGVDAALLWSALQRAEPDTAVLTPQLLRALVTETERRGPPTARLRFLAVGGGKVPLHLLQRARAAGLPVYEGYGLSECASVVAVNRPGAERPGSVGRPLPHTEVRLAADGEVLVRGAVCAGYLRQEAPPSLDGFWPTGDVGAFDEDGFLFLTGRKKDIYVTAFGRNVSPEWVEGELTQEEGIVQAAVFGEGRAHNLAVLHTTLPEPALARAVAAANARLPDYARIAAWVRADAPFTPENGLLTPNGRLRRAHIFAAYAQALERLWSKLEN</sequence>
<evidence type="ECO:0000259" key="2">
    <source>
        <dbReference type="Pfam" id="PF00501"/>
    </source>
</evidence>
<dbReference type="Gene3D" id="3.40.50.12780">
    <property type="entry name" value="N-terminal domain of ligase-like"/>
    <property type="match status" value="1"/>
</dbReference>
<dbReference type="InterPro" id="IPR020845">
    <property type="entry name" value="AMP-binding_CS"/>
</dbReference>
<dbReference type="PANTHER" id="PTHR43767">
    <property type="entry name" value="LONG-CHAIN-FATTY-ACID--COA LIGASE"/>
    <property type="match status" value="1"/>
</dbReference>
<dbReference type="OrthoDB" id="9766486at2"/>
<evidence type="ECO:0000256" key="1">
    <source>
        <dbReference type="ARBA" id="ARBA00022598"/>
    </source>
</evidence>
<evidence type="ECO:0000313" key="3">
    <source>
        <dbReference type="EMBL" id="CUB06368.1"/>
    </source>
</evidence>
<dbReference type="Proteomes" id="UP000182108">
    <property type="component" value="Unassembled WGS sequence"/>
</dbReference>
<name>A0A0K6ITE0_9PROT</name>
<dbReference type="GO" id="GO:0016874">
    <property type="term" value="F:ligase activity"/>
    <property type="evidence" value="ECO:0007669"/>
    <property type="project" value="UniProtKB-KW"/>
</dbReference>
<dbReference type="InterPro" id="IPR042099">
    <property type="entry name" value="ANL_N_sf"/>
</dbReference>
<dbReference type="EMBL" id="CYHH01000003">
    <property type="protein sequence ID" value="CUB06368.1"/>
    <property type="molecule type" value="Genomic_DNA"/>
</dbReference>
<dbReference type="InterPro" id="IPR000873">
    <property type="entry name" value="AMP-dep_synth/lig_dom"/>
</dbReference>
<keyword evidence="4" id="KW-1185">Reference proteome</keyword>
<dbReference type="InterPro" id="IPR050237">
    <property type="entry name" value="ATP-dep_AMP-bd_enzyme"/>
</dbReference>
<evidence type="ECO:0000313" key="4">
    <source>
        <dbReference type="Proteomes" id="UP000182108"/>
    </source>
</evidence>
<dbReference type="PANTHER" id="PTHR43767:SF8">
    <property type="entry name" value="LONG-CHAIN-FATTY-ACID--COA LIGASE"/>
    <property type="match status" value="1"/>
</dbReference>
<gene>
    <name evidence="3" type="ORF">Ga0061068_103116</name>
</gene>
<dbReference type="RefSeq" id="WP_055423083.1">
    <property type="nucleotide sequence ID" value="NZ_CYHH01000003.1"/>
</dbReference>
<dbReference type="Pfam" id="PF00501">
    <property type="entry name" value="AMP-binding"/>
    <property type="match status" value="1"/>
</dbReference>
<organism evidence="3 4">
    <name type="scientific">Tepidiphilus thermophilus</name>
    <dbReference type="NCBI Taxonomy" id="876478"/>
    <lineage>
        <taxon>Bacteria</taxon>
        <taxon>Pseudomonadati</taxon>
        <taxon>Pseudomonadota</taxon>
        <taxon>Hydrogenophilia</taxon>
        <taxon>Hydrogenophilales</taxon>
        <taxon>Hydrogenophilaceae</taxon>
        <taxon>Tepidiphilus</taxon>
    </lineage>
</organism>
<reference evidence="4" key="1">
    <citation type="submission" date="2015-08" db="EMBL/GenBank/DDBJ databases">
        <authorList>
            <person name="Babu N.S."/>
            <person name="Beckwith C.J."/>
            <person name="Beseler K.G."/>
            <person name="Brison A."/>
            <person name="Carone J.V."/>
            <person name="Caskin T.P."/>
            <person name="Diamond M."/>
            <person name="Durham M.E."/>
            <person name="Foxe J.M."/>
            <person name="Go M."/>
            <person name="Henderson B.A."/>
            <person name="Jones I.B."/>
            <person name="McGettigan J.A."/>
            <person name="Micheletti S.J."/>
            <person name="Nasrallah M.E."/>
            <person name="Ortiz D."/>
            <person name="Piller C.R."/>
            <person name="Privatt S.R."/>
            <person name="Schneider S.L."/>
            <person name="Sharp S."/>
            <person name="Smith T.C."/>
            <person name="Stanton J.D."/>
            <person name="Ullery H.E."/>
            <person name="Wilson R.J."/>
            <person name="Serrano M.G."/>
            <person name="Buck G."/>
            <person name="Lee V."/>
            <person name="Wang Y."/>
            <person name="Carvalho R."/>
            <person name="Voegtly L."/>
            <person name="Shi R."/>
            <person name="Duckworth R."/>
            <person name="Johnson A."/>
            <person name="Loviza R."/>
            <person name="Walstead R."/>
            <person name="Shah Z."/>
            <person name="Kiflezghi M."/>
            <person name="Wade K."/>
            <person name="Ball S.L."/>
            <person name="Bradley K.W."/>
            <person name="Asai D.J."/>
            <person name="Bowman C.A."/>
            <person name="Russell D.A."/>
            <person name="Pope W.H."/>
            <person name="Jacobs-Sera D."/>
            <person name="Hendrix R.W."/>
            <person name="Hatfull G.F."/>
        </authorList>
    </citation>
    <scope>NUCLEOTIDE SEQUENCE [LARGE SCALE GENOMIC DNA]</scope>
    <source>
        <strain evidence="4">JCM 19170</strain>
    </source>
</reference>
<dbReference type="PROSITE" id="PS00455">
    <property type="entry name" value="AMP_BINDING"/>
    <property type="match status" value="1"/>
</dbReference>
<feature type="domain" description="AMP-dependent synthetase/ligase" evidence="2">
    <location>
        <begin position="11"/>
        <end position="339"/>
    </location>
</feature>